<reference evidence="3 4" key="1">
    <citation type="journal article" date="2024" name="Nat. Commun.">
        <title>Phylogenomics reveals the evolutionary origins of lichenization in chlorophyte algae.</title>
        <authorList>
            <person name="Puginier C."/>
            <person name="Libourel C."/>
            <person name="Otte J."/>
            <person name="Skaloud P."/>
            <person name="Haon M."/>
            <person name="Grisel S."/>
            <person name="Petersen M."/>
            <person name="Berrin J.G."/>
            <person name="Delaux P.M."/>
            <person name="Dal Grande F."/>
            <person name="Keller J."/>
        </authorList>
    </citation>
    <scope>NUCLEOTIDE SEQUENCE [LARGE SCALE GENOMIC DNA]</scope>
    <source>
        <strain evidence="3 4">SAG 2036</strain>
    </source>
</reference>
<dbReference type="AlphaFoldDB" id="A0AAW1P992"/>
<dbReference type="InterPro" id="IPR029052">
    <property type="entry name" value="Metallo-depent_PP-like"/>
</dbReference>
<dbReference type="GO" id="GO:0005737">
    <property type="term" value="C:cytoplasm"/>
    <property type="evidence" value="ECO:0007669"/>
    <property type="project" value="TreeGrafter"/>
</dbReference>
<comment type="caution">
    <text evidence="3">The sequence shown here is derived from an EMBL/GenBank/DDBJ whole genome shotgun (WGS) entry which is preliminary data.</text>
</comment>
<proteinExistence type="predicted"/>
<accession>A0AAW1P992</accession>
<dbReference type="PANTHER" id="PTHR32440">
    <property type="entry name" value="PHOSPHATASE DCR2-RELATED-RELATED"/>
    <property type="match status" value="1"/>
</dbReference>
<dbReference type="PANTHER" id="PTHR32440:SF0">
    <property type="entry name" value="PHOSPHATASE DCR2-RELATED"/>
    <property type="match status" value="1"/>
</dbReference>
<dbReference type="SUPFAM" id="SSF56300">
    <property type="entry name" value="Metallo-dependent phosphatases"/>
    <property type="match status" value="1"/>
</dbReference>
<dbReference type="GO" id="GO:0016788">
    <property type="term" value="F:hydrolase activity, acting on ester bonds"/>
    <property type="evidence" value="ECO:0007669"/>
    <property type="project" value="TreeGrafter"/>
</dbReference>
<sequence>MLPGLLSSPAWRSRTLGVCNSFLPATVSIEQANLGWRQPVSMQGITITEPHALGARQLLSIETVTSTQPLWQMLRGADYDLIIGQPILDCSILPSGQSRLERLTQSAEQYQEYVRAAQRMASARQGLQSHPIDVDRPDRTGPQPQAPSEESLKLLKFSAELHYLNAQVYIADGSLQVPKEVLEVVGDDLHLTAVVGRANVKSSAADMGFDSEAILDAAQHNSGVPVALAVNSEHIGGELSGWREGGKIKLRKPASARLDFTPALAKYCLSKASPLLGDIVGLEEGDTVSLQASPQDMQLPSETVHLRLEPLKLKVGRGQLLGKVLDLVQARDKALSKRHLQAATSAVHVDVTRSGAITTERLDFVIGDPEPGKGVRLVMWGLYDAGSSDMDMVLALPADTLSLLGFKGLNTQAMLPIAVSGSSQQPCVDWTRAYKALATLAIQRKQADAAASGWKTSLLKDVTAAFTKGSKAQDKAEDKRPVRKCKYSAAADADVMAHWSLTFTGIFVLASIIFCGGQKLAPAPSVGHQPGSGPYGRGNYPPTGSPPLTSQLLSFNGTSEFHILQIADIHYVNGSADCENVLPEQKASCSDTNSTSWMTSVLDTEAPDLVVYTGDQVYHDETQNLTAAYLSILEPTVEAGYPFMSTYGNHDCEKEDCRPQLMALDQGSSPNSLSQYGPADLKGIGTYAYTVTGNDGQPAWAIYVIDGGAYRGFGPNGSLFEGYDYINSAQVDWYNQTSRALEASAGRLVPAILFTHIPLPEYDIASTCGLRVHTLLTRAPLRL</sequence>
<dbReference type="Gene3D" id="3.60.21.10">
    <property type="match status" value="1"/>
</dbReference>
<gene>
    <name evidence="3" type="ORF">WJX73_002550</name>
</gene>
<name>A0AAW1P992_9CHLO</name>
<dbReference type="EMBL" id="JALJOQ010000038">
    <property type="protein sequence ID" value="KAK9806403.1"/>
    <property type="molecule type" value="Genomic_DNA"/>
</dbReference>
<feature type="region of interest" description="Disordered" evidence="1">
    <location>
        <begin position="525"/>
        <end position="548"/>
    </location>
</feature>
<dbReference type="Proteomes" id="UP001465755">
    <property type="component" value="Unassembled WGS sequence"/>
</dbReference>
<evidence type="ECO:0000313" key="4">
    <source>
        <dbReference type="Proteomes" id="UP001465755"/>
    </source>
</evidence>
<organism evidence="3 4">
    <name type="scientific">Symbiochloris irregularis</name>
    <dbReference type="NCBI Taxonomy" id="706552"/>
    <lineage>
        <taxon>Eukaryota</taxon>
        <taxon>Viridiplantae</taxon>
        <taxon>Chlorophyta</taxon>
        <taxon>core chlorophytes</taxon>
        <taxon>Trebouxiophyceae</taxon>
        <taxon>Trebouxiales</taxon>
        <taxon>Trebouxiaceae</taxon>
        <taxon>Symbiochloris</taxon>
    </lineage>
</organism>
<evidence type="ECO:0000256" key="1">
    <source>
        <dbReference type="SAM" id="MobiDB-lite"/>
    </source>
</evidence>
<feature type="region of interest" description="Disordered" evidence="1">
    <location>
        <begin position="125"/>
        <end position="149"/>
    </location>
</feature>
<evidence type="ECO:0000313" key="3">
    <source>
        <dbReference type="EMBL" id="KAK9806403.1"/>
    </source>
</evidence>
<dbReference type="InterPro" id="IPR004843">
    <property type="entry name" value="Calcineurin-like_PHP"/>
</dbReference>
<keyword evidence="4" id="KW-1185">Reference proteome</keyword>
<feature type="domain" description="Calcineurin-like phosphoesterase" evidence="2">
    <location>
        <begin position="562"/>
        <end position="760"/>
    </location>
</feature>
<evidence type="ECO:0000259" key="2">
    <source>
        <dbReference type="Pfam" id="PF00149"/>
    </source>
</evidence>
<protein>
    <recommendedName>
        <fullName evidence="2">Calcineurin-like phosphoesterase domain-containing protein</fullName>
    </recommendedName>
</protein>
<dbReference type="Pfam" id="PF00149">
    <property type="entry name" value="Metallophos"/>
    <property type="match status" value="1"/>
</dbReference>